<dbReference type="HOGENOM" id="CLU_1578047_0_0_1"/>
<dbReference type="Pfam" id="PF00026">
    <property type="entry name" value="Asp"/>
    <property type="match status" value="1"/>
</dbReference>
<keyword evidence="2 4" id="KW-0064">Aspartyl protease</keyword>
<dbReference type="Gene3D" id="2.40.70.10">
    <property type="entry name" value="Acid Proteases"/>
    <property type="match status" value="1"/>
</dbReference>
<evidence type="ECO:0000313" key="6">
    <source>
        <dbReference type="EMBL" id="EKM78687.1"/>
    </source>
</evidence>
<dbReference type="InParanoid" id="K5X6V0"/>
<proteinExistence type="inferred from homology"/>
<dbReference type="InterPro" id="IPR021109">
    <property type="entry name" value="Peptidase_aspartic_dom_sf"/>
</dbReference>
<evidence type="ECO:0000256" key="3">
    <source>
        <dbReference type="PIRSR" id="PIRSR601461-2"/>
    </source>
</evidence>
<keyword evidence="7" id="KW-1185">Reference proteome</keyword>
<dbReference type="Proteomes" id="UP000008493">
    <property type="component" value="Unassembled WGS sequence"/>
</dbReference>
<feature type="domain" description="Peptidase A1" evidence="5">
    <location>
        <begin position="1"/>
        <end position="166"/>
    </location>
</feature>
<reference evidence="7" key="1">
    <citation type="journal article" date="2012" name="Proc. Natl. Acad. Sci. U.S.A.">
        <title>Genome sequence of the button mushroom Agaricus bisporus reveals mechanisms governing adaptation to a humic-rich ecological niche.</title>
        <authorList>
            <person name="Morin E."/>
            <person name="Kohler A."/>
            <person name="Baker A.R."/>
            <person name="Foulongne-Oriol M."/>
            <person name="Lombard V."/>
            <person name="Nagy L.G."/>
            <person name="Ohm R.A."/>
            <person name="Patyshakuliyeva A."/>
            <person name="Brun A."/>
            <person name="Aerts A.L."/>
            <person name="Bailey A.M."/>
            <person name="Billette C."/>
            <person name="Coutinho P.M."/>
            <person name="Deakin G."/>
            <person name="Doddapaneni H."/>
            <person name="Floudas D."/>
            <person name="Grimwood J."/>
            <person name="Hilden K."/>
            <person name="Kuees U."/>
            <person name="LaButti K.M."/>
            <person name="Lapidus A."/>
            <person name="Lindquist E.A."/>
            <person name="Lucas S.M."/>
            <person name="Murat C."/>
            <person name="Riley R.W."/>
            <person name="Salamov A.A."/>
            <person name="Schmutz J."/>
            <person name="Subramanian V."/>
            <person name="Woesten H.A.B."/>
            <person name="Xu J."/>
            <person name="Eastwood D.C."/>
            <person name="Foster G.D."/>
            <person name="Sonnenberg A.S."/>
            <person name="Cullen D."/>
            <person name="de Vries R.P."/>
            <person name="Lundell T."/>
            <person name="Hibbett D.S."/>
            <person name="Henrissat B."/>
            <person name="Burton K.S."/>
            <person name="Kerrigan R.W."/>
            <person name="Challen M.P."/>
            <person name="Grigoriev I.V."/>
            <person name="Martin F."/>
        </authorList>
    </citation>
    <scope>NUCLEOTIDE SEQUENCE [LARGE SCALE GENOMIC DNA]</scope>
    <source>
        <strain evidence="7">JB137-S8 / ATCC MYA-4627 / FGSC 10392</strain>
    </source>
</reference>
<feature type="disulfide bond" evidence="3">
    <location>
        <begin position="86"/>
        <end position="122"/>
    </location>
</feature>
<name>K5X6V0_AGABU</name>
<evidence type="ECO:0000256" key="4">
    <source>
        <dbReference type="RuleBase" id="RU000454"/>
    </source>
</evidence>
<dbReference type="RefSeq" id="XP_007330519.1">
    <property type="nucleotide sequence ID" value="XM_007330457.1"/>
</dbReference>
<comment type="similarity">
    <text evidence="1 4">Belongs to the peptidase A1 family.</text>
</comment>
<dbReference type="GO" id="GO:0006508">
    <property type="term" value="P:proteolysis"/>
    <property type="evidence" value="ECO:0007669"/>
    <property type="project" value="UniProtKB-KW"/>
</dbReference>
<dbReference type="PRINTS" id="PR00792">
    <property type="entry name" value="PEPSIN"/>
</dbReference>
<dbReference type="AlphaFoldDB" id="K5X6V0"/>
<organism evidence="6 7">
    <name type="scientific">Agaricus bisporus var. burnettii (strain JB137-S8 / ATCC MYA-4627 / FGSC 10392)</name>
    <name type="common">White button mushroom</name>
    <dbReference type="NCBI Taxonomy" id="597362"/>
    <lineage>
        <taxon>Eukaryota</taxon>
        <taxon>Fungi</taxon>
        <taxon>Dikarya</taxon>
        <taxon>Basidiomycota</taxon>
        <taxon>Agaricomycotina</taxon>
        <taxon>Agaricomycetes</taxon>
        <taxon>Agaricomycetidae</taxon>
        <taxon>Agaricales</taxon>
        <taxon>Agaricineae</taxon>
        <taxon>Agaricaceae</taxon>
        <taxon>Agaricus</taxon>
    </lineage>
</organism>
<keyword evidence="3" id="KW-1015">Disulfide bond</keyword>
<dbReference type="OMA" id="TACALHR"/>
<evidence type="ECO:0000256" key="1">
    <source>
        <dbReference type="ARBA" id="ARBA00007447"/>
    </source>
</evidence>
<sequence>MTLGGMNPAKYNAASSVVVGNVNQFGFWETPISQVKIGGKPIGWTNRTGILDTGTALILAPSQDVDAIHSKISGAKKRDGSWTVPCRTKVSLSLSIGNVDFPIDPRDLAFIPLDSDDTEGDCWSGISAGTVGLFQLQTTWLLGDTFLKNVYHSMNADEGKNEIMFAKLR</sequence>
<dbReference type="PANTHER" id="PTHR47966:SF75">
    <property type="entry name" value="ENDOPEPTIDASE (CTSD), PUTATIVE (AFU_ORTHOLOGUE AFUA_4G07040)-RELATED"/>
    <property type="match status" value="1"/>
</dbReference>
<dbReference type="EMBL" id="JH971391">
    <property type="protein sequence ID" value="EKM78687.1"/>
    <property type="molecule type" value="Genomic_DNA"/>
</dbReference>
<dbReference type="PANTHER" id="PTHR47966">
    <property type="entry name" value="BETA-SITE APP-CLEAVING ENZYME, ISOFORM A-RELATED"/>
    <property type="match status" value="1"/>
</dbReference>
<accession>K5X6V0</accession>
<gene>
    <name evidence="6" type="ORF">AGABI1DRAFT_85603</name>
</gene>
<dbReference type="PROSITE" id="PS51767">
    <property type="entry name" value="PEPTIDASE_A1"/>
    <property type="match status" value="1"/>
</dbReference>
<evidence type="ECO:0000256" key="2">
    <source>
        <dbReference type="ARBA" id="ARBA00022750"/>
    </source>
</evidence>
<dbReference type="InterPro" id="IPR033121">
    <property type="entry name" value="PEPTIDASE_A1"/>
</dbReference>
<dbReference type="KEGG" id="abp:AGABI1DRAFT85603"/>
<keyword evidence="4" id="KW-0378">Hydrolase</keyword>
<evidence type="ECO:0000313" key="7">
    <source>
        <dbReference type="Proteomes" id="UP000008493"/>
    </source>
</evidence>
<dbReference type="eggNOG" id="KOG1339">
    <property type="taxonomic scope" value="Eukaryota"/>
</dbReference>
<dbReference type="PROSITE" id="PS00141">
    <property type="entry name" value="ASP_PROTEASE"/>
    <property type="match status" value="1"/>
</dbReference>
<dbReference type="InterPro" id="IPR001461">
    <property type="entry name" value="Aspartic_peptidase_A1"/>
</dbReference>
<protein>
    <recommendedName>
        <fullName evidence="5">Peptidase A1 domain-containing protein</fullName>
    </recommendedName>
</protein>
<dbReference type="InterPro" id="IPR001969">
    <property type="entry name" value="Aspartic_peptidase_AS"/>
</dbReference>
<dbReference type="SUPFAM" id="SSF50630">
    <property type="entry name" value="Acid proteases"/>
    <property type="match status" value="1"/>
</dbReference>
<dbReference type="OrthoDB" id="2747330at2759"/>
<dbReference type="GeneID" id="18832064"/>
<evidence type="ECO:0000259" key="5">
    <source>
        <dbReference type="PROSITE" id="PS51767"/>
    </source>
</evidence>
<dbReference type="GO" id="GO:0004190">
    <property type="term" value="F:aspartic-type endopeptidase activity"/>
    <property type="evidence" value="ECO:0007669"/>
    <property type="project" value="UniProtKB-KW"/>
</dbReference>
<keyword evidence="4" id="KW-0645">Protease</keyword>